<dbReference type="CDD" id="cd21029">
    <property type="entry name" value="IgC1_CD1"/>
    <property type="match status" value="1"/>
</dbReference>
<dbReference type="PANTHER" id="PTHR16675">
    <property type="entry name" value="MHC CLASS I-RELATED"/>
    <property type="match status" value="1"/>
</dbReference>
<dbReference type="Pfam" id="PF16497">
    <property type="entry name" value="MHC_I_3"/>
    <property type="match status" value="1"/>
</dbReference>
<dbReference type="Proteomes" id="UP000694923">
    <property type="component" value="Unplaced"/>
</dbReference>
<dbReference type="InterPro" id="IPR050208">
    <property type="entry name" value="MHC_class-I_related"/>
</dbReference>
<feature type="chain" id="PRO_5045273519" evidence="3">
    <location>
        <begin position="19"/>
        <end position="343"/>
    </location>
</feature>
<evidence type="ECO:0000259" key="4">
    <source>
        <dbReference type="PROSITE" id="PS50835"/>
    </source>
</evidence>
<dbReference type="Gene3D" id="2.60.40.10">
    <property type="entry name" value="Immunoglobulins"/>
    <property type="match status" value="1"/>
</dbReference>
<dbReference type="InterPro" id="IPR013783">
    <property type="entry name" value="Ig-like_fold"/>
</dbReference>
<evidence type="ECO:0000313" key="6">
    <source>
        <dbReference type="RefSeq" id="XP_008562022.1"/>
    </source>
</evidence>
<protein>
    <submittedName>
        <fullName evidence="6">T-cell surface glycoprotein CD1a-like</fullName>
    </submittedName>
</protein>
<evidence type="ECO:0000313" key="5">
    <source>
        <dbReference type="Proteomes" id="UP000694923"/>
    </source>
</evidence>
<dbReference type="PANTHER" id="PTHR16675:SF160">
    <property type="entry name" value="T-CELL SURFACE GLYCOPROTEIN CD1A"/>
    <property type="match status" value="1"/>
</dbReference>
<dbReference type="SUPFAM" id="SSF48726">
    <property type="entry name" value="Immunoglobulin"/>
    <property type="match status" value="1"/>
</dbReference>
<feature type="transmembrane region" description="Helical" evidence="2">
    <location>
        <begin position="303"/>
        <end position="323"/>
    </location>
</feature>
<sequence length="343" mass="38733">MLFLLLPLLAVLLPGGDNENGFEEPVSFHFSVIASIYNRSWTQTLLSGWLGELQIHGWNSSSGTMIFLQPWARGNFSNEEWMELEKALHAHVRRFVQEFRHYAPQLQFEYPIEAQKTGGCELHSGGKSVGFFRIAYQGSDFISFQNNSWLPSPKSGSSAQHVCRFLNQNQHEKKMVQNLLSDTCPRFILGVLEAGKADLQRQVRPEAWLSSGPSPGPSHLLLVCHVSGFYPKSVWVMWIRGEQEQPGTQRGDILPNADGTWYLQVTLDVDTGEAAGLSCRVKHSSLGGQDIVLYWDHHSSRGLIFLAVILLLALLTGLTFWFWKCRARCEPTLCASPFRMRIQ</sequence>
<dbReference type="InterPro" id="IPR037055">
    <property type="entry name" value="MHC_I-like_Ag-recog_sf"/>
</dbReference>
<dbReference type="SUPFAM" id="SSF54452">
    <property type="entry name" value="MHC antigen-recognition domain"/>
    <property type="match status" value="1"/>
</dbReference>
<feature type="signal peptide" evidence="3">
    <location>
        <begin position="1"/>
        <end position="18"/>
    </location>
</feature>
<dbReference type="GeneID" id="103582113"/>
<proteinExistence type="predicted"/>
<keyword evidence="2" id="KW-0472">Membrane</keyword>
<keyword evidence="2" id="KW-1133">Transmembrane helix</keyword>
<dbReference type="InterPro" id="IPR011161">
    <property type="entry name" value="MHC_I-like_Ag-recog"/>
</dbReference>
<feature type="domain" description="Ig-like" evidence="4">
    <location>
        <begin position="185"/>
        <end position="285"/>
    </location>
</feature>
<keyword evidence="3" id="KW-0732">Signal</keyword>
<dbReference type="InterPro" id="IPR003597">
    <property type="entry name" value="Ig_C1-set"/>
</dbReference>
<dbReference type="Pfam" id="PF07654">
    <property type="entry name" value="C1-set"/>
    <property type="match status" value="1"/>
</dbReference>
<keyword evidence="2" id="KW-0812">Transmembrane</keyword>
<reference evidence="6" key="1">
    <citation type="submission" date="2025-08" db="UniProtKB">
        <authorList>
            <consortium name="RefSeq"/>
        </authorList>
    </citation>
    <scope>IDENTIFICATION</scope>
</reference>
<organism evidence="5 6">
    <name type="scientific">Galeopterus variegatus</name>
    <name type="common">Malayan flying lemur</name>
    <name type="synonym">Cynocephalus variegatus</name>
    <dbReference type="NCBI Taxonomy" id="482537"/>
    <lineage>
        <taxon>Eukaryota</taxon>
        <taxon>Metazoa</taxon>
        <taxon>Chordata</taxon>
        <taxon>Craniata</taxon>
        <taxon>Vertebrata</taxon>
        <taxon>Euteleostomi</taxon>
        <taxon>Mammalia</taxon>
        <taxon>Eutheria</taxon>
        <taxon>Euarchontoglires</taxon>
        <taxon>Dermoptera</taxon>
        <taxon>Cynocephalidae</taxon>
        <taxon>Galeopterus</taxon>
    </lineage>
</organism>
<evidence type="ECO:0000256" key="2">
    <source>
        <dbReference type="SAM" id="Phobius"/>
    </source>
</evidence>
<dbReference type="Gene3D" id="3.30.500.10">
    <property type="entry name" value="MHC class I-like antigen recognition-like"/>
    <property type="match status" value="1"/>
</dbReference>
<keyword evidence="1" id="KW-0325">Glycoprotein</keyword>
<accession>A0ABM0Q0Y1</accession>
<dbReference type="PROSITE" id="PS50835">
    <property type="entry name" value="IG_LIKE"/>
    <property type="match status" value="1"/>
</dbReference>
<dbReference type="RefSeq" id="XP_008562022.1">
    <property type="nucleotide sequence ID" value="XM_008563800.1"/>
</dbReference>
<evidence type="ECO:0000256" key="3">
    <source>
        <dbReference type="SAM" id="SignalP"/>
    </source>
</evidence>
<gene>
    <name evidence="6" type="primary">LOC103582113</name>
</gene>
<keyword evidence="5" id="KW-1185">Reference proteome</keyword>
<dbReference type="InterPro" id="IPR036179">
    <property type="entry name" value="Ig-like_dom_sf"/>
</dbReference>
<name>A0ABM0Q0Y1_GALVR</name>
<dbReference type="InterPro" id="IPR011162">
    <property type="entry name" value="MHC_I/II-like_Ag-recog"/>
</dbReference>
<dbReference type="InterPro" id="IPR007110">
    <property type="entry name" value="Ig-like_dom"/>
</dbReference>
<evidence type="ECO:0000256" key="1">
    <source>
        <dbReference type="ARBA" id="ARBA00023180"/>
    </source>
</evidence>
<dbReference type="SMART" id="SM00407">
    <property type="entry name" value="IGc1"/>
    <property type="match status" value="1"/>
</dbReference>